<dbReference type="Pfam" id="PF01810">
    <property type="entry name" value="LysE"/>
    <property type="match status" value="1"/>
</dbReference>
<gene>
    <name evidence="8" type="ORF">AWC35_02530</name>
</gene>
<dbReference type="Proteomes" id="UP000217182">
    <property type="component" value="Chromosome"/>
</dbReference>
<accession>A0A250AWW5</accession>
<dbReference type="AlphaFoldDB" id="A0A250AWW5"/>
<keyword evidence="4" id="KW-0029">Amino-acid transport</keyword>
<keyword evidence="5 7" id="KW-1133">Transmembrane helix</keyword>
<sequence>MLTTVLMYALASLAVTVIPGPTMLLALTNGVSKSKKVILMGVAGAALSDFILIGMVALGLGSLLLASNTLFSVVKWLGAGYLFWLSWKLWRSTPAMLKPLAGEPATQRSGKRAFMRSLLAALSNPKGLLFFSAFLPQFIVVNHPLVPQYVAFACTTVAIDVAIMLLYAFGGMQAARLLTVAGLKRLNRISAALMFFLAGGLAVWRRN</sequence>
<keyword evidence="2" id="KW-1003">Cell membrane</keyword>
<dbReference type="PIRSF" id="PIRSF006324">
    <property type="entry name" value="LeuE"/>
    <property type="match status" value="1"/>
</dbReference>
<dbReference type="OrthoDB" id="9784202at2"/>
<dbReference type="RefSeq" id="WP_095844912.1">
    <property type="nucleotide sequence ID" value="NZ_CAMKXY010000037.1"/>
</dbReference>
<comment type="subcellular location">
    <subcellularLocation>
        <location evidence="1">Cell membrane</location>
        <topology evidence="1">Multi-pass membrane protein</topology>
    </subcellularLocation>
</comment>
<dbReference type="GO" id="GO:0015171">
    <property type="term" value="F:amino acid transmembrane transporter activity"/>
    <property type="evidence" value="ECO:0007669"/>
    <property type="project" value="TreeGrafter"/>
</dbReference>
<dbReference type="EMBL" id="CP014136">
    <property type="protein sequence ID" value="ATA18316.1"/>
    <property type="molecule type" value="Genomic_DNA"/>
</dbReference>
<feature type="transmembrane region" description="Helical" evidence="7">
    <location>
        <begin position="189"/>
        <end position="205"/>
    </location>
</feature>
<dbReference type="KEGG" id="gqu:AWC35_02530"/>
<feature type="transmembrane region" description="Helical" evidence="7">
    <location>
        <begin position="70"/>
        <end position="90"/>
    </location>
</feature>
<organism evidence="8 9">
    <name type="scientific">Gibbsiella quercinecans</name>
    <dbReference type="NCBI Taxonomy" id="929813"/>
    <lineage>
        <taxon>Bacteria</taxon>
        <taxon>Pseudomonadati</taxon>
        <taxon>Pseudomonadota</taxon>
        <taxon>Gammaproteobacteria</taxon>
        <taxon>Enterobacterales</taxon>
        <taxon>Yersiniaceae</taxon>
        <taxon>Gibbsiella</taxon>
    </lineage>
</organism>
<proteinExistence type="predicted"/>
<dbReference type="GO" id="GO:0005886">
    <property type="term" value="C:plasma membrane"/>
    <property type="evidence" value="ECO:0007669"/>
    <property type="project" value="UniProtKB-SubCell"/>
</dbReference>
<dbReference type="InterPro" id="IPR001123">
    <property type="entry name" value="LeuE-type"/>
</dbReference>
<evidence type="ECO:0000256" key="6">
    <source>
        <dbReference type="ARBA" id="ARBA00023136"/>
    </source>
</evidence>
<keyword evidence="4" id="KW-0813">Transport</keyword>
<dbReference type="PANTHER" id="PTHR30086">
    <property type="entry name" value="ARGININE EXPORTER PROTEIN ARGO"/>
    <property type="match status" value="1"/>
</dbReference>
<evidence type="ECO:0000256" key="5">
    <source>
        <dbReference type="ARBA" id="ARBA00022989"/>
    </source>
</evidence>
<dbReference type="PANTHER" id="PTHR30086:SF20">
    <property type="entry name" value="ARGININE EXPORTER PROTEIN ARGO-RELATED"/>
    <property type="match status" value="1"/>
</dbReference>
<evidence type="ECO:0000256" key="3">
    <source>
        <dbReference type="ARBA" id="ARBA00022692"/>
    </source>
</evidence>
<reference evidence="8 9" key="1">
    <citation type="submission" date="2016-01" db="EMBL/GenBank/DDBJ databases">
        <authorList>
            <person name="Oliw E.H."/>
        </authorList>
    </citation>
    <scope>NUCLEOTIDE SEQUENCE [LARGE SCALE GENOMIC DNA]</scope>
    <source>
        <strain evidence="8 9">FRB97</strain>
    </source>
</reference>
<keyword evidence="3 7" id="KW-0812">Transmembrane</keyword>
<evidence type="ECO:0000313" key="9">
    <source>
        <dbReference type="Proteomes" id="UP000217182"/>
    </source>
</evidence>
<protein>
    <submittedName>
        <fullName evidence="8">Lysine transporter LysE</fullName>
    </submittedName>
</protein>
<keyword evidence="9" id="KW-1185">Reference proteome</keyword>
<feature type="transmembrane region" description="Helical" evidence="7">
    <location>
        <begin position="146"/>
        <end position="169"/>
    </location>
</feature>
<keyword evidence="6 7" id="KW-0472">Membrane</keyword>
<evidence type="ECO:0000313" key="8">
    <source>
        <dbReference type="EMBL" id="ATA18316.1"/>
    </source>
</evidence>
<evidence type="ECO:0000256" key="1">
    <source>
        <dbReference type="ARBA" id="ARBA00004651"/>
    </source>
</evidence>
<feature type="transmembrane region" description="Helical" evidence="7">
    <location>
        <begin position="6"/>
        <end position="27"/>
    </location>
</feature>
<evidence type="ECO:0000256" key="7">
    <source>
        <dbReference type="SAM" id="Phobius"/>
    </source>
</evidence>
<evidence type="ECO:0000256" key="4">
    <source>
        <dbReference type="ARBA" id="ARBA00022970"/>
    </source>
</evidence>
<name>A0A250AWW5_9GAMM</name>
<feature type="transmembrane region" description="Helical" evidence="7">
    <location>
        <begin position="39"/>
        <end position="64"/>
    </location>
</feature>
<feature type="transmembrane region" description="Helical" evidence="7">
    <location>
        <begin position="118"/>
        <end position="140"/>
    </location>
</feature>
<evidence type="ECO:0000256" key="2">
    <source>
        <dbReference type="ARBA" id="ARBA00022475"/>
    </source>
</evidence>